<dbReference type="Pfam" id="PF20259">
    <property type="entry name" value="tRNA_Me_trans_M"/>
    <property type="match status" value="1"/>
</dbReference>
<protein>
    <recommendedName>
        <fullName evidence="4">tRNA-5-taurinomethyluridine 2-sulfurtransferase</fullName>
        <ecNumber evidence="4">2.8.1.14</ecNumber>
    </recommendedName>
</protein>
<dbReference type="InterPro" id="IPR004506">
    <property type="entry name" value="MnmA-like"/>
</dbReference>
<evidence type="ECO:0000256" key="11">
    <source>
        <dbReference type="ARBA" id="ARBA00023157"/>
    </source>
</evidence>
<comment type="function">
    <text evidence="1">Catalyzes the 2-thiolation of uridine at the wobble position (U34) of mitochondrial tRNA(Lys), tRNA(Glu) and tRNA(Gln). Required for the formation of 5-taurinomethyl-2-thiouridine (tm5s2U) of mitochondrial tRNA(Lys), tRNA(Glu), and tRNA(Gln) at the wobble position. ATP is required to activate the C2 atom of the wobble base.</text>
</comment>
<comment type="subcellular location">
    <subcellularLocation>
        <location evidence="2">Mitochondrion</location>
    </subcellularLocation>
</comment>
<dbReference type="FunFam" id="2.30.30.280:FF:000001">
    <property type="entry name" value="tRNA-specific 2-thiouridylase MnmA"/>
    <property type="match status" value="1"/>
</dbReference>
<evidence type="ECO:0000256" key="10">
    <source>
        <dbReference type="ARBA" id="ARBA00022884"/>
    </source>
</evidence>
<dbReference type="OMA" id="PFYVWDL"/>
<dbReference type="EC" id="2.8.1.14" evidence="4"/>
<accession>A0A226CYX2</accession>
<dbReference type="GO" id="GO:0061708">
    <property type="term" value="F:tRNA-5-taurinomethyluridine 2-sulfurtransferase"/>
    <property type="evidence" value="ECO:0007669"/>
    <property type="project" value="UniProtKB-EC"/>
</dbReference>
<comment type="similarity">
    <text evidence="3">Belongs to the MnmA/TRMU family.</text>
</comment>
<evidence type="ECO:0000256" key="7">
    <source>
        <dbReference type="ARBA" id="ARBA00022694"/>
    </source>
</evidence>
<dbReference type="GO" id="GO:0005524">
    <property type="term" value="F:ATP binding"/>
    <property type="evidence" value="ECO:0007669"/>
    <property type="project" value="UniProtKB-KW"/>
</dbReference>
<dbReference type="AlphaFoldDB" id="A0A226CYX2"/>
<evidence type="ECO:0000256" key="8">
    <source>
        <dbReference type="ARBA" id="ARBA00022741"/>
    </source>
</evidence>
<evidence type="ECO:0000256" key="4">
    <source>
        <dbReference type="ARBA" id="ARBA00011953"/>
    </source>
</evidence>
<keyword evidence="11" id="KW-1015">Disulfide bond</keyword>
<evidence type="ECO:0000313" key="16">
    <source>
        <dbReference type="Proteomes" id="UP000198287"/>
    </source>
</evidence>
<dbReference type="STRING" id="158441.A0A226CYX2"/>
<dbReference type="GO" id="GO:0005739">
    <property type="term" value="C:mitochondrion"/>
    <property type="evidence" value="ECO:0007669"/>
    <property type="project" value="UniProtKB-SubCell"/>
</dbReference>
<evidence type="ECO:0000259" key="14">
    <source>
        <dbReference type="Pfam" id="PF20259"/>
    </source>
</evidence>
<keyword evidence="5" id="KW-0820">tRNA-binding</keyword>
<dbReference type="NCBIfam" id="TIGR00420">
    <property type="entry name" value="trmU"/>
    <property type="match status" value="1"/>
</dbReference>
<feature type="domain" description="tRNA-specific 2-thiouridylase MnmA-like C-terminal" evidence="13">
    <location>
        <begin position="297"/>
        <end position="384"/>
    </location>
</feature>
<evidence type="ECO:0000256" key="12">
    <source>
        <dbReference type="ARBA" id="ARBA00049564"/>
    </source>
</evidence>
<dbReference type="InterPro" id="IPR014729">
    <property type="entry name" value="Rossmann-like_a/b/a_fold"/>
</dbReference>
<evidence type="ECO:0000256" key="5">
    <source>
        <dbReference type="ARBA" id="ARBA00022555"/>
    </source>
</evidence>
<evidence type="ECO:0000256" key="2">
    <source>
        <dbReference type="ARBA" id="ARBA00004173"/>
    </source>
</evidence>
<dbReference type="Pfam" id="PF03054">
    <property type="entry name" value="tRNA_Me_trans"/>
    <property type="match status" value="1"/>
</dbReference>
<sequence>MSSSNIRRIVIALSGGVDSAVAAALLQKRYGPHKVDLIGVHMQNWDEQDESGQCRKVRDQDARDAREACDILGIPFTTVSFVKDYWNDVFSTLLSDYERGFTPNPDILCNRYLKFGSFFNYAKRVWGADCIATGHYAQTDADDDVVEMGGRGRVRLLRALDATKDQTLFLSGIHQEALQATLFPLGDMYKSQVRRLANEFGMETLAKKRDSVGICFIGNRSFTDFISEYIPHRPGPFIDLIKGHVIGSHNGVHHYTIGQRCRIAGGKHPWFVAARDPASQTIYAVDDHDHPALFSSVFLAEEPHWICDVPTLREDEPFLCMFKFQHTEWTTPALLYKVSPSSSSSAPSSTVALKVWLSIPTRAVTPGQVAVFYKGNVCLGSAKILWVDVLSQIGLNPPFPMDQELLRPPPPQNPPYKSSQDYEYANHLKIPPQRQIL</sequence>
<dbReference type="GO" id="GO:0002143">
    <property type="term" value="P:tRNA wobble position uridine thiolation"/>
    <property type="evidence" value="ECO:0007669"/>
    <property type="project" value="TreeGrafter"/>
</dbReference>
<organism evidence="15 16">
    <name type="scientific">Folsomia candida</name>
    <name type="common">Springtail</name>
    <dbReference type="NCBI Taxonomy" id="158441"/>
    <lineage>
        <taxon>Eukaryota</taxon>
        <taxon>Metazoa</taxon>
        <taxon>Ecdysozoa</taxon>
        <taxon>Arthropoda</taxon>
        <taxon>Hexapoda</taxon>
        <taxon>Collembola</taxon>
        <taxon>Entomobryomorpha</taxon>
        <taxon>Isotomoidea</taxon>
        <taxon>Isotomidae</taxon>
        <taxon>Proisotominae</taxon>
        <taxon>Folsomia</taxon>
    </lineage>
</organism>
<keyword evidence="9" id="KW-0067">ATP-binding</keyword>
<dbReference type="InterPro" id="IPR046885">
    <property type="entry name" value="MnmA-like_C"/>
</dbReference>
<dbReference type="InterPro" id="IPR046884">
    <property type="entry name" value="MnmA-like_central"/>
</dbReference>
<proteinExistence type="inferred from homology"/>
<dbReference type="PANTHER" id="PTHR11933">
    <property type="entry name" value="TRNA 5-METHYLAMINOMETHYL-2-THIOURIDYLATE -METHYLTRANSFERASE"/>
    <property type="match status" value="1"/>
</dbReference>
<dbReference type="EMBL" id="LNIX01000045">
    <property type="protein sequence ID" value="OXA38502.1"/>
    <property type="molecule type" value="Genomic_DNA"/>
</dbReference>
<keyword evidence="7" id="KW-0819">tRNA processing</keyword>
<evidence type="ECO:0000256" key="9">
    <source>
        <dbReference type="ARBA" id="ARBA00022840"/>
    </source>
</evidence>
<evidence type="ECO:0000313" key="15">
    <source>
        <dbReference type="EMBL" id="OXA38502.1"/>
    </source>
</evidence>
<dbReference type="NCBIfam" id="NF001138">
    <property type="entry name" value="PRK00143.1"/>
    <property type="match status" value="1"/>
</dbReference>
<comment type="catalytic activity">
    <reaction evidence="12">
        <text>5-taurinomethyluridine(34) in tRNA + S-sulfanyl-L-cysteinyl-[protein] + AH2 + ATP = 5-taurinomethyl-2-thiouridine(34) in tRNA + L-cysteinyl-[protein] + A + AMP + diphosphate + H(+)</text>
        <dbReference type="Rhea" id="RHEA:47040"/>
        <dbReference type="Rhea" id="RHEA-COMP:10131"/>
        <dbReference type="Rhea" id="RHEA-COMP:11726"/>
        <dbReference type="Rhea" id="RHEA-COMP:11732"/>
        <dbReference type="Rhea" id="RHEA-COMP:11733"/>
        <dbReference type="ChEBI" id="CHEBI:13193"/>
        <dbReference type="ChEBI" id="CHEBI:15378"/>
        <dbReference type="ChEBI" id="CHEBI:17499"/>
        <dbReference type="ChEBI" id="CHEBI:29950"/>
        <dbReference type="ChEBI" id="CHEBI:30616"/>
        <dbReference type="ChEBI" id="CHEBI:33019"/>
        <dbReference type="ChEBI" id="CHEBI:61963"/>
        <dbReference type="ChEBI" id="CHEBI:87171"/>
        <dbReference type="ChEBI" id="CHEBI:87172"/>
        <dbReference type="ChEBI" id="CHEBI:456215"/>
        <dbReference type="EC" id="2.8.1.14"/>
    </reaction>
</comment>
<dbReference type="GO" id="GO:0000049">
    <property type="term" value="F:tRNA binding"/>
    <property type="evidence" value="ECO:0007669"/>
    <property type="project" value="UniProtKB-KW"/>
</dbReference>
<keyword evidence="10" id="KW-0694">RNA-binding</keyword>
<dbReference type="InterPro" id="IPR023382">
    <property type="entry name" value="MnmA-like_central_sf"/>
</dbReference>
<dbReference type="SUPFAM" id="SSF52402">
    <property type="entry name" value="Adenine nucleotide alpha hydrolases-like"/>
    <property type="match status" value="1"/>
</dbReference>
<name>A0A226CYX2_FOLCA</name>
<keyword evidence="6" id="KW-0808">Transferase</keyword>
<dbReference type="Gene3D" id="2.40.30.10">
    <property type="entry name" value="Translation factors"/>
    <property type="match status" value="1"/>
</dbReference>
<dbReference type="CDD" id="cd01998">
    <property type="entry name" value="MnmA_TRMU-like"/>
    <property type="match status" value="1"/>
</dbReference>
<dbReference type="OrthoDB" id="3685at2759"/>
<dbReference type="PANTHER" id="PTHR11933:SF5">
    <property type="entry name" value="MITOCHONDRIAL TRNA-SPECIFIC 2-THIOURIDYLASE 1"/>
    <property type="match status" value="1"/>
</dbReference>
<evidence type="ECO:0000259" key="13">
    <source>
        <dbReference type="Pfam" id="PF20258"/>
    </source>
</evidence>
<comment type="caution">
    <text evidence="15">The sequence shown here is derived from an EMBL/GenBank/DDBJ whole genome shotgun (WGS) entry which is preliminary data.</text>
</comment>
<dbReference type="Pfam" id="PF20258">
    <property type="entry name" value="tRNA_Me_trans_C"/>
    <property type="match status" value="1"/>
</dbReference>
<dbReference type="Gene3D" id="2.30.30.280">
    <property type="entry name" value="Adenine nucleotide alpha hydrolases-like domains"/>
    <property type="match status" value="1"/>
</dbReference>
<feature type="domain" description="tRNA-specific 2-thiouridylase MnmA-like central" evidence="14">
    <location>
        <begin position="224"/>
        <end position="284"/>
    </location>
</feature>
<evidence type="ECO:0000256" key="3">
    <source>
        <dbReference type="ARBA" id="ARBA00006191"/>
    </source>
</evidence>
<gene>
    <name evidence="15" type="ORF">Fcan01_26710</name>
</gene>
<dbReference type="Gene3D" id="3.40.50.620">
    <property type="entry name" value="HUPs"/>
    <property type="match status" value="1"/>
</dbReference>
<dbReference type="FunFam" id="3.40.50.620:FF:000104">
    <property type="entry name" value="Mitochondrial tRNA-specific 2-thiouridylase 1"/>
    <property type="match status" value="1"/>
</dbReference>
<keyword evidence="8" id="KW-0547">Nucleotide-binding</keyword>
<keyword evidence="16" id="KW-1185">Reference proteome</keyword>
<dbReference type="Proteomes" id="UP000198287">
    <property type="component" value="Unassembled WGS sequence"/>
</dbReference>
<reference evidence="15 16" key="1">
    <citation type="submission" date="2015-12" db="EMBL/GenBank/DDBJ databases">
        <title>The genome of Folsomia candida.</title>
        <authorList>
            <person name="Faddeeva A."/>
            <person name="Derks M.F."/>
            <person name="Anvar Y."/>
            <person name="Smit S."/>
            <person name="Van Straalen N."/>
            <person name="Roelofs D."/>
        </authorList>
    </citation>
    <scope>NUCLEOTIDE SEQUENCE [LARGE SCALE GENOMIC DNA]</scope>
    <source>
        <strain evidence="15 16">VU population</strain>
        <tissue evidence="15">Whole body</tissue>
    </source>
</reference>
<dbReference type="HAMAP" id="MF_00144">
    <property type="entry name" value="tRNA_thiouridyl_MnmA"/>
    <property type="match status" value="1"/>
</dbReference>
<evidence type="ECO:0000256" key="6">
    <source>
        <dbReference type="ARBA" id="ARBA00022679"/>
    </source>
</evidence>
<evidence type="ECO:0000256" key="1">
    <source>
        <dbReference type="ARBA" id="ARBA00003986"/>
    </source>
</evidence>